<protein>
    <submittedName>
        <fullName evidence="1">Uncharacterized protein</fullName>
    </submittedName>
</protein>
<keyword evidence="2" id="KW-1185">Reference proteome</keyword>
<reference evidence="1 2" key="1">
    <citation type="submission" date="2015-01" db="EMBL/GenBank/DDBJ databases">
        <title>Evolution of Trichinella species and genotypes.</title>
        <authorList>
            <person name="Korhonen P.K."/>
            <person name="Edoardo P."/>
            <person name="Giuseppe L.R."/>
            <person name="Gasser R.B."/>
        </authorList>
    </citation>
    <scope>NUCLEOTIDE SEQUENCE [LARGE SCALE GENOMIC DNA]</scope>
    <source>
        <strain evidence="1">ISS37</strain>
    </source>
</reference>
<comment type="caution">
    <text evidence="1">The sequence shown here is derived from an EMBL/GenBank/DDBJ whole genome shotgun (WGS) entry which is preliminary data.</text>
</comment>
<sequence>MVLVLKFFPQRCLSNDSAFCYVVCALTTMQHVQSENGKTNLPQFEWYLTP</sequence>
<dbReference type="AlphaFoldDB" id="A0A0V0RAQ3"/>
<dbReference type="EMBL" id="JYDL01001846">
    <property type="protein sequence ID" value="KRX11590.1"/>
    <property type="molecule type" value="Genomic_DNA"/>
</dbReference>
<name>A0A0V0RAQ3_9BILA</name>
<accession>A0A0V0RAQ3</accession>
<feature type="non-terminal residue" evidence="1">
    <location>
        <position position="50"/>
    </location>
</feature>
<evidence type="ECO:0000313" key="1">
    <source>
        <dbReference type="EMBL" id="KRX11590.1"/>
    </source>
</evidence>
<proteinExistence type="predicted"/>
<gene>
    <name evidence="1" type="ORF">T07_13119</name>
</gene>
<evidence type="ECO:0000313" key="2">
    <source>
        <dbReference type="Proteomes" id="UP000054630"/>
    </source>
</evidence>
<dbReference type="Proteomes" id="UP000054630">
    <property type="component" value="Unassembled WGS sequence"/>
</dbReference>
<organism evidence="1 2">
    <name type="scientific">Trichinella nelsoni</name>
    <dbReference type="NCBI Taxonomy" id="6336"/>
    <lineage>
        <taxon>Eukaryota</taxon>
        <taxon>Metazoa</taxon>
        <taxon>Ecdysozoa</taxon>
        <taxon>Nematoda</taxon>
        <taxon>Enoplea</taxon>
        <taxon>Dorylaimia</taxon>
        <taxon>Trichinellida</taxon>
        <taxon>Trichinellidae</taxon>
        <taxon>Trichinella</taxon>
    </lineage>
</organism>